<dbReference type="Proteomes" id="UP001595979">
    <property type="component" value="Unassembled WGS sequence"/>
</dbReference>
<name>A0ABW1DKR4_9DEIO</name>
<sequence>MADLIDDALRRVEDEVRVDIKTKNLPKKVLEELESGGLRLTMNDAVPTEAMA</sequence>
<dbReference type="RefSeq" id="WP_380050180.1">
    <property type="nucleotide sequence ID" value="NZ_JBHSOH010000016.1"/>
</dbReference>
<proteinExistence type="predicted"/>
<reference evidence="2" key="1">
    <citation type="journal article" date="2019" name="Int. J. Syst. Evol. Microbiol.">
        <title>The Global Catalogue of Microorganisms (GCM) 10K type strain sequencing project: providing services to taxonomists for standard genome sequencing and annotation.</title>
        <authorList>
            <consortium name="The Broad Institute Genomics Platform"/>
            <consortium name="The Broad Institute Genome Sequencing Center for Infectious Disease"/>
            <person name="Wu L."/>
            <person name="Ma J."/>
        </authorList>
    </citation>
    <scope>NUCLEOTIDE SEQUENCE [LARGE SCALE GENOMIC DNA]</scope>
    <source>
        <strain evidence="2">CGMCC 1.15053</strain>
    </source>
</reference>
<organism evidence="1 2">
    <name type="scientific">Deinococcus petrolearius</name>
    <dbReference type="NCBI Taxonomy" id="1751295"/>
    <lineage>
        <taxon>Bacteria</taxon>
        <taxon>Thermotogati</taxon>
        <taxon>Deinococcota</taxon>
        <taxon>Deinococci</taxon>
        <taxon>Deinococcales</taxon>
        <taxon>Deinococcaceae</taxon>
        <taxon>Deinococcus</taxon>
    </lineage>
</organism>
<accession>A0ABW1DKR4</accession>
<dbReference type="EMBL" id="JBHSOH010000016">
    <property type="protein sequence ID" value="MFC5849241.1"/>
    <property type="molecule type" value="Genomic_DNA"/>
</dbReference>
<evidence type="ECO:0000313" key="1">
    <source>
        <dbReference type="EMBL" id="MFC5849241.1"/>
    </source>
</evidence>
<keyword evidence="2" id="KW-1185">Reference proteome</keyword>
<comment type="caution">
    <text evidence="1">The sequence shown here is derived from an EMBL/GenBank/DDBJ whole genome shotgun (WGS) entry which is preliminary data.</text>
</comment>
<protein>
    <submittedName>
        <fullName evidence="1">Uncharacterized protein</fullName>
    </submittedName>
</protein>
<evidence type="ECO:0000313" key="2">
    <source>
        <dbReference type="Proteomes" id="UP001595979"/>
    </source>
</evidence>
<gene>
    <name evidence="1" type="ORF">ACFPQ6_13075</name>
</gene>